<evidence type="ECO:0000256" key="1">
    <source>
        <dbReference type="SAM" id="MobiDB-lite"/>
    </source>
</evidence>
<evidence type="ECO:0000259" key="2">
    <source>
        <dbReference type="Pfam" id="PF12802"/>
    </source>
</evidence>
<accession>A0A1I2E500</accession>
<dbReference type="InterPro" id="IPR000835">
    <property type="entry name" value="HTH_MarR-typ"/>
</dbReference>
<dbReference type="InterPro" id="IPR036390">
    <property type="entry name" value="WH_DNA-bd_sf"/>
</dbReference>
<reference evidence="6 7" key="2">
    <citation type="submission" date="2016-10" db="EMBL/GenBank/DDBJ databases">
        <authorList>
            <person name="Varghese N."/>
            <person name="Submissions S."/>
        </authorList>
    </citation>
    <scope>NUCLEOTIDE SEQUENCE [LARGE SCALE GENOMIC DNA]</scope>
    <source>
        <strain evidence="7">ATCC 20501</strain>
        <strain evidence="5 6">CGMCC 4.3529</strain>
    </source>
</reference>
<name>A0A1H6BJN3_9PSEU</name>
<feature type="domain" description="Transposase IS30-like HTH" evidence="3">
    <location>
        <begin position="5"/>
        <end position="45"/>
    </location>
</feature>
<dbReference type="Pfam" id="PF12802">
    <property type="entry name" value="MarR_2"/>
    <property type="match status" value="1"/>
</dbReference>
<evidence type="ECO:0000313" key="6">
    <source>
        <dbReference type="Proteomes" id="UP000199690"/>
    </source>
</evidence>
<protein>
    <submittedName>
        <fullName evidence="4">MarR family protein</fullName>
    </submittedName>
</protein>
<dbReference type="SUPFAM" id="SSF46785">
    <property type="entry name" value="Winged helix' DNA-binding domain"/>
    <property type="match status" value="1"/>
</dbReference>
<accession>A0A1H6BJN3</accession>
<evidence type="ECO:0000313" key="5">
    <source>
        <dbReference type="EMBL" id="SFE87994.1"/>
    </source>
</evidence>
<dbReference type="AlphaFoldDB" id="A0A1H6BJN3"/>
<dbReference type="GO" id="GO:0004803">
    <property type="term" value="F:transposase activity"/>
    <property type="evidence" value="ECO:0007669"/>
    <property type="project" value="TreeGrafter"/>
</dbReference>
<proteinExistence type="predicted"/>
<organism evidence="4 7">
    <name type="scientific">Saccharopolyspora kobensis</name>
    <dbReference type="NCBI Taxonomy" id="146035"/>
    <lineage>
        <taxon>Bacteria</taxon>
        <taxon>Bacillati</taxon>
        <taxon>Actinomycetota</taxon>
        <taxon>Actinomycetes</taxon>
        <taxon>Pseudonocardiales</taxon>
        <taxon>Pseudonocardiaceae</taxon>
        <taxon>Saccharopolyspora</taxon>
    </lineage>
</organism>
<sequence length="324" mass="34914">MPGGRLTQLDRQRIAAGLAERLGYAEIARQLGRPTSTISREVARNGGPGGYRADYAHLATEHRARRRKSGQAPQAPEEAVAHGRDPEAVHGFVEQFAALMVRSGLPRMAARVLACLVTTDSGTLTSAELVQRLRVSPASVSKAIGYLEGLEVIRRERDAQARRERYSIDDDVWHRTWLVSTRKQASWAETAARGAEVFGAGTPAGARLTSMGRFFARVRDSMAGDRADAAIGDARTVLAALVHAGVPLTAEELAEVLGWPPDQISAALRAAEQRPGISDPVELRNAGSGAYTVATRRDRLTAAQREAIRRLGLGKHRPPGTPNS</sequence>
<evidence type="ECO:0000313" key="7">
    <source>
        <dbReference type="Proteomes" id="UP000236729"/>
    </source>
</evidence>
<keyword evidence="6" id="KW-1185">Reference proteome</keyword>
<dbReference type="RefSeq" id="WP_093357572.1">
    <property type="nucleotide sequence ID" value="NZ_FNVB01000004.1"/>
</dbReference>
<reference evidence="4" key="1">
    <citation type="submission" date="2016-10" db="EMBL/GenBank/DDBJ databases">
        <authorList>
            <person name="de Groot N.N."/>
        </authorList>
    </citation>
    <scope>NUCLEOTIDE SEQUENCE [LARGE SCALE GENOMIC DNA]</scope>
    <source>
        <strain evidence="4">ATCC 20501</strain>
    </source>
</reference>
<feature type="domain" description="HTH marR-type" evidence="2">
    <location>
        <begin position="103"/>
        <end position="164"/>
    </location>
</feature>
<dbReference type="Proteomes" id="UP000199690">
    <property type="component" value="Unassembled WGS sequence"/>
</dbReference>
<dbReference type="PANTHER" id="PTHR10948:SF23">
    <property type="entry name" value="TRANSPOSASE INSI FOR INSERTION SEQUENCE ELEMENT IS30A-RELATED"/>
    <property type="match status" value="1"/>
</dbReference>
<dbReference type="Pfam" id="PF13936">
    <property type="entry name" value="HTH_38"/>
    <property type="match status" value="1"/>
</dbReference>
<evidence type="ECO:0000313" key="4">
    <source>
        <dbReference type="EMBL" id="SEG60864.1"/>
    </source>
</evidence>
<dbReference type="Proteomes" id="UP000236729">
    <property type="component" value="Unassembled WGS sequence"/>
</dbReference>
<dbReference type="InterPro" id="IPR025246">
    <property type="entry name" value="IS30-like_HTH"/>
</dbReference>
<dbReference type="EMBL" id="FOME01000015">
    <property type="protein sequence ID" value="SFE87994.1"/>
    <property type="molecule type" value="Genomic_DNA"/>
</dbReference>
<dbReference type="InterPro" id="IPR036388">
    <property type="entry name" value="WH-like_DNA-bd_sf"/>
</dbReference>
<dbReference type="InterPro" id="IPR051917">
    <property type="entry name" value="Transposase-Integrase"/>
</dbReference>
<evidence type="ECO:0000259" key="3">
    <source>
        <dbReference type="Pfam" id="PF13936"/>
    </source>
</evidence>
<dbReference type="SMR" id="A0A1H6BJN3"/>
<dbReference type="EMBL" id="FNVB01000004">
    <property type="protein sequence ID" value="SEG60864.1"/>
    <property type="molecule type" value="Genomic_DNA"/>
</dbReference>
<dbReference type="GO" id="GO:0003700">
    <property type="term" value="F:DNA-binding transcription factor activity"/>
    <property type="evidence" value="ECO:0007669"/>
    <property type="project" value="InterPro"/>
</dbReference>
<feature type="region of interest" description="Disordered" evidence="1">
    <location>
        <begin position="61"/>
        <end position="83"/>
    </location>
</feature>
<dbReference type="GO" id="GO:0005829">
    <property type="term" value="C:cytosol"/>
    <property type="evidence" value="ECO:0007669"/>
    <property type="project" value="TreeGrafter"/>
</dbReference>
<dbReference type="Gene3D" id="1.10.10.10">
    <property type="entry name" value="Winged helix-like DNA-binding domain superfamily/Winged helix DNA-binding domain"/>
    <property type="match status" value="1"/>
</dbReference>
<dbReference type="GO" id="GO:0032196">
    <property type="term" value="P:transposition"/>
    <property type="evidence" value="ECO:0007669"/>
    <property type="project" value="TreeGrafter"/>
</dbReference>
<gene>
    <name evidence="4" type="ORF">SAMN02982929_02637</name>
    <name evidence="5" type="ORF">SAMN05216506_115128</name>
</gene>
<dbReference type="PANTHER" id="PTHR10948">
    <property type="entry name" value="TRANSPOSASE"/>
    <property type="match status" value="1"/>
</dbReference>